<reference evidence="2" key="1">
    <citation type="journal article" date="2020" name="New Phytol.">
        <title>Comparative genomics reveals dynamic genome evolution in host specialist ectomycorrhizal fungi.</title>
        <authorList>
            <person name="Lofgren L.A."/>
            <person name="Nguyen N.H."/>
            <person name="Vilgalys R."/>
            <person name="Ruytinx J."/>
            <person name="Liao H.L."/>
            <person name="Branco S."/>
            <person name="Kuo A."/>
            <person name="LaButti K."/>
            <person name="Lipzen A."/>
            <person name="Andreopoulos W."/>
            <person name="Pangilinan J."/>
            <person name="Riley R."/>
            <person name="Hundley H."/>
            <person name="Na H."/>
            <person name="Barry K."/>
            <person name="Grigoriev I.V."/>
            <person name="Stajich J.E."/>
            <person name="Kennedy P.G."/>
        </authorList>
    </citation>
    <scope>NUCLEOTIDE SEQUENCE</scope>
    <source>
        <strain evidence="2">DOB743</strain>
    </source>
</reference>
<name>A0A9P7CYI2_9AGAM</name>
<feature type="region of interest" description="Disordered" evidence="1">
    <location>
        <begin position="124"/>
        <end position="156"/>
    </location>
</feature>
<dbReference type="AlphaFoldDB" id="A0A9P7CYI2"/>
<evidence type="ECO:0000313" key="2">
    <source>
        <dbReference type="EMBL" id="KAG1771404.1"/>
    </source>
</evidence>
<evidence type="ECO:0000313" key="3">
    <source>
        <dbReference type="Proteomes" id="UP000714275"/>
    </source>
</evidence>
<comment type="caution">
    <text evidence="2">The sequence shown here is derived from an EMBL/GenBank/DDBJ whole genome shotgun (WGS) entry which is preliminary data.</text>
</comment>
<keyword evidence="3" id="KW-1185">Reference proteome</keyword>
<sequence>MQSSPEYNFNFPTPLSYGPPAVLAGHPYGRMVGAHGVEAHGVYPGGPGPGGMPGGCPVSAPATTLVPSHCPEFERPSSVLPVVDPRLSASISGSVGPSGSRETNGGSQKLKVLQVLSQMATINQSTGSCGESGTATRTGSPRTGDEMCSAYRSREE</sequence>
<dbReference type="OrthoDB" id="2685572at2759"/>
<accession>A0A9P7CYI2</accession>
<protein>
    <submittedName>
        <fullName evidence="2">Uncharacterized protein</fullName>
    </submittedName>
</protein>
<feature type="compositionally biased region" description="Polar residues" evidence="1">
    <location>
        <begin position="124"/>
        <end position="141"/>
    </location>
</feature>
<gene>
    <name evidence="2" type="ORF">EV702DRAFT_1049024</name>
</gene>
<proteinExistence type="predicted"/>
<organism evidence="2 3">
    <name type="scientific">Suillus placidus</name>
    <dbReference type="NCBI Taxonomy" id="48579"/>
    <lineage>
        <taxon>Eukaryota</taxon>
        <taxon>Fungi</taxon>
        <taxon>Dikarya</taxon>
        <taxon>Basidiomycota</taxon>
        <taxon>Agaricomycotina</taxon>
        <taxon>Agaricomycetes</taxon>
        <taxon>Agaricomycetidae</taxon>
        <taxon>Boletales</taxon>
        <taxon>Suillineae</taxon>
        <taxon>Suillaceae</taxon>
        <taxon>Suillus</taxon>
    </lineage>
</organism>
<dbReference type="EMBL" id="JABBWD010000059">
    <property type="protein sequence ID" value="KAG1771404.1"/>
    <property type="molecule type" value="Genomic_DNA"/>
</dbReference>
<dbReference type="Proteomes" id="UP000714275">
    <property type="component" value="Unassembled WGS sequence"/>
</dbReference>
<evidence type="ECO:0000256" key="1">
    <source>
        <dbReference type="SAM" id="MobiDB-lite"/>
    </source>
</evidence>